<name>A0A9N8QT73_9BURK</name>
<feature type="region of interest" description="Disordered" evidence="1">
    <location>
        <begin position="19"/>
        <end position="45"/>
    </location>
</feature>
<dbReference type="RefSeq" id="WP_201072852.1">
    <property type="nucleotide sequence ID" value="NZ_CAJNAS010000003.1"/>
</dbReference>
<gene>
    <name evidence="2" type="ORF">R70211_01560</name>
</gene>
<keyword evidence="3" id="KW-1185">Reference proteome</keyword>
<dbReference type="Proteomes" id="UP000675121">
    <property type="component" value="Unassembled WGS sequence"/>
</dbReference>
<reference evidence="2" key="1">
    <citation type="submission" date="2021-02" db="EMBL/GenBank/DDBJ databases">
        <authorList>
            <person name="Vanwijnsberghe S."/>
        </authorList>
    </citation>
    <scope>NUCLEOTIDE SEQUENCE</scope>
    <source>
        <strain evidence="2">R-70211</strain>
    </source>
</reference>
<accession>A0A9N8QT73</accession>
<protein>
    <submittedName>
        <fullName evidence="2">Uncharacterized protein</fullName>
    </submittedName>
</protein>
<evidence type="ECO:0000256" key="1">
    <source>
        <dbReference type="SAM" id="MobiDB-lite"/>
    </source>
</evidence>
<proteinExistence type="predicted"/>
<evidence type="ECO:0000313" key="2">
    <source>
        <dbReference type="EMBL" id="CAE6874470.1"/>
    </source>
</evidence>
<sequence length="45" mass="4825">MDILQGMAVFKRVVDASSFSKAADRQRPRDEGAASPAAYARSISP</sequence>
<feature type="compositionally biased region" description="Basic and acidic residues" evidence="1">
    <location>
        <begin position="22"/>
        <end position="32"/>
    </location>
</feature>
<organism evidence="2 3">
    <name type="scientific">Paraburkholderia domus</name>
    <dbReference type="NCBI Taxonomy" id="2793075"/>
    <lineage>
        <taxon>Bacteria</taxon>
        <taxon>Pseudomonadati</taxon>
        <taxon>Pseudomonadota</taxon>
        <taxon>Betaproteobacteria</taxon>
        <taxon>Burkholderiales</taxon>
        <taxon>Burkholderiaceae</taxon>
        <taxon>Paraburkholderia</taxon>
    </lineage>
</organism>
<dbReference type="AlphaFoldDB" id="A0A9N8QT73"/>
<comment type="caution">
    <text evidence="2">The sequence shown here is derived from an EMBL/GenBank/DDBJ whole genome shotgun (WGS) entry which is preliminary data.</text>
</comment>
<dbReference type="EMBL" id="CAJNAS010000003">
    <property type="protein sequence ID" value="CAE6874470.1"/>
    <property type="molecule type" value="Genomic_DNA"/>
</dbReference>
<evidence type="ECO:0000313" key="3">
    <source>
        <dbReference type="Proteomes" id="UP000675121"/>
    </source>
</evidence>